<organism evidence="1">
    <name type="scientific">marine sediment metagenome</name>
    <dbReference type="NCBI Taxonomy" id="412755"/>
    <lineage>
        <taxon>unclassified sequences</taxon>
        <taxon>metagenomes</taxon>
        <taxon>ecological metagenomes</taxon>
    </lineage>
</organism>
<protein>
    <recommendedName>
        <fullName evidence="2">Glycosyl transferase family 1 domain-containing protein</fullName>
    </recommendedName>
</protein>
<evidence type="ECO:0000313" key="1">
    <source>
        <dbReference type="EMBL" id="KKM39493.1"/>
    </source>
</evidence>
<sequence>MKILTAYLDVPFRALEIVSDFLEGQGHEVDRLLLKPGDRIGQLIQGAPFKHYDVAISTEPLAMLGLIWRRRIDKTIFWRADYRPSRYKGLSGVLDWTLRNRVDEVWSIVPPTREGEKWVPFLLNEKSLLPRKTRSGPYCALWTGPVFDGGYDLAEAACKNIGVHFSVSDWSNPSTTLTDEQLNAMLLDTDIGLALYDPSSNFKNYSDPSRVKRFMAAGIPVLTTRSFAMSHEVEEYEAGFLTDWSLDSVEQGLDYCIRNSCRLSDGAKALARKYLISDEWIKL</sequence>
<evidence type="ECO:0008006" key="2">
    <source>
        <dbReference type="Google" id="ProtNLM"/>
    </source>
</evidence>
<dbReference type="Gene3D" id="3.40.50.2000">
    <property type="entry name" value="Glycogen Phosphorylase B"/>
    <property type="match status" value="1"/>
</dbReference>
<gene>
    <name evidence="1" type="ORF">LCGC14_1564600</name>
</gene>
<accession>A0A0F9J7M8</accession>
<comment type="caution">
    <text evidence="1">The sequence shown here is derived from an EMBL/GenBank/DDBJ whole genome shotgun (WGS) entry which is preliminary data.</text>
</comment>
<dbReference type="EMBL" id="LAZR01012121">
    <property type="protein sequence ID" value="KKM39493.1"/>
    <property type="molecule type" value="Genomic_DNA"/>
</dbReference>
<reference evidence="1" key="1">
    <citation type="journal article" date="2015" name="Nature">
        <title>Complex archaea that bridge the gap between prokaryotes and eukaryotes.</title>
        <authorList>
            <person name="Spang A."/>
            <person name="Saw J.H."/>
            <person name="Jorgensen S.L."/>
            <person name="Zaremba-Niedzwiedzka K."/>
            <person name="Martijn J."/>
            <person name="Lind A.E."/>
            <person name="van Eijk R."/>
            <person name="Schleper C."/>
            <person name="Guy L."/>
            <person name="Ettema T.J."/>
        </authorList>
    </citation>
    <scope>NUCLEOTIDE SEQUENCE</scope>
</reference>
<name>A0A0F9J7M8_9ZZZZ</name>
<proteinExistence type="predicted"/>
<dbReference type="AlphaFoldDB" id="A0A0F9J7M8"/>